<feature type="region of interest" description="Disordered" evidence="1">
    <location>
        <begin position="169"/>
        <end position="222"/>
    </location>
</feature>
<dbReference type="Proteomes" id="UP000289340">
    <property type="component" value="Chromosome 5"/>
</dbReference>
<comment type="caution">
    <text evidence="2">The sequence shown here is derived from an EMBL/GenBank/DDBJ whole genome shotgun (WGS) entry which is preliminary data.</text>
</comment>
<accession>A0A445KL91</accession>
<dbReference type="EMBL" id="QZWG01000005">
    <property type="protein sequence ID" value="RZC11649.1"/>
    <property type="molecule type" value="Genomic_DNA"/>
</dbReference>
<evidence type="ECO:0000313" key="2">
    <source>
        <dbReference type="EMBL" id="RZC11649.1"/>
    </source>
</evidence>
<sequence>MLSAIICYALGYPTFIVGTITGTLELTYRFNGRTTQPLEHTIAPGGKETTSSPSTRHCRITKADFPPCSTGGSCSQAPFCLCTQGTISVWPEETFARVRYLLEGLCLLETVPQPVGPRTRASVVGSPVIRSPTSLTFGHWASISPHTWSYDFEKTCVFGKQSPGPSHYDPFVRRHPFSRSRGSSSPMDSFASWKMNGSRMEKEEREETPLQGEDESRRSSPP</sequence>
<keyword evidence="3" id="KW-1185">Reference proteome</keyword>
<evidence type="ECO:0000256" key="1">
    <source>
        <dbReference type="SAM" id="MobiDB-lite"/>
    </source>
</evidence>
<protein>
    <submittedName>
        <fullName evidence="2">Uncharacterized protein</fullName>
    </submittedName>
</protein>
<organism evidence="2 3">
    <name type="scientific">Glycine soja</name>
    <name type="common">Wild soybean</name>
    <dbReference type="NCBI Taxonomy" id="3848"/>
    <lineage>
        <taxon>Eukaryota</taxon>
        <taxon>Viridiplantae</taxon>
        <taxon>Streptophyta</taxon>
        <taxon>Embryophyta</taxon>
        <taxon>Tracheophyta</taxon>
        <taxon>Spermatophyta</taxon>
        <taxon>Magnoliopsida</taxon>
        <taxon>eudicotyledons</taxon>
        <taxon>Gunneridae</taxon>
        <taxon>Pentapetalae</taxon>
        <taxon>rosids</taxon>
        <taxon>fabids</taxon>
        <taxon>Fabales</taxon>
        <taxon>Fabaceae</taxon>
        <taxon>Papilionoideae</taxon>
        <taxon>50 kb inversion clade</taxon>
        <taxon>NPAAA clade</taxon>
        <taxon>indigoferoid/millettioid clade</taxon>
        <taxon>Phaseoleae</taxon>
        <taxon>Glycine</taxon>
        <taxon>Glycine subgen. Soja</taxon>
    </lineage>
</organism>
<feature type="compositionally biased region" description="Basic and acidic residues" evidence="1">
    <location>
        <begin position="199"/>
        <end position="222"/>
    </location>
</feature>
<dbReference type="AntiFam" id="ANF00035">
    <property type="entry name" value="Antisense to 23S rRNA"/>
</dbReference>
<name>A0A445KL91_GLYSO</name>
<gene>
    <name evidence="2" type="ORF">D0Y65_011728</name>
</gene>
<dbReference type="AlphaFoldDB" id="A0A445KL91"/>
<proteinExistence type="predicted"/>
<evidence type="ECO:0000313" key="3">
    <source>
        <dbReference type="Proteomes" id="UP000289340"/>
    </source>
</evidence>
<reference evidence="2 3" key="1">
    <citation type="submission" date="2018-09" db="EMBL/GenBank/DDBJ databases">
        <title>A high-quality reference genome of wild soybean provides a powerful tool to mine soybean genomes.</title>
        <authorList>
            <person name="Xie M."/>
            <person name="Chung C.Y.L."/>
            <person name="Li M.-W."/>
            <person name="Wong F.-L."/>
            <person name="Chan T.-F."/>
            <person name="Lam H.-M."/>
        </authorList>
    </citation>
    <scope>NUCLEOTIDE SEQUENCE [LARGE SCALE GENOMIC DNA]</scope>
    <source>
        <strain evidence="3">cv. W05</strain>
        <tissue evidence="2">Hypocotyl of etiolated seedlings</tissue>
    </source>
</reference>